<name>A0A1H3ESW3_9BURK</name>
<protein>
    <submittedName>
        <fullName evidence="3">Tripartite-type tricarboxylate transporter, receptor component TctC</fullName>
    </submittedName>
</protein>
<reference evidence="3 4" key="1">
    <citation type="submission" date="2016-10" db="EMBL/GenBank/DDBJ databases">
        <authorList>
            <person name="de Groot N.N."/>
        </authorList>
    </citation>
    <scope>NUCLEOTIDE SEQUENCE [LARGE SCALE GENOMIC DNA]</scope>
    <source>
        <strain evidence="3 4">LMG 24775</strain>
    </source>
</reference>
<sequence>MATRQPRAPSRRTALALCLAPCLTLCAATAAQAQTPQEDKWPTRPVRIVVGFPAGSFTDTIARALSEPLSKSLGQPVVVENKPGANGAIGVGEVARAAPDGYTLLVTNSSSITINPQIYKKITYRAKDFAPITMVLDAPFILTVNPEWAQKHQIRSAKDVIAFAKGHPDKLSYGSAGPGNIAHLAYAAWSNRTGVKTTHVPYKSASQAQMAVLSGELDTQFDTWSALPHIASGKLVALAVTAPRRMQQLPEVPTMAEAGYADFDVTFWAGLLAPAGTPPAIVNRLYEASRGVLQDARIRAVLSSQGEPVMMPPAPFGQRIAKEVADWGQVIQREALSLD</sequence>
<proteinExistence type="inferred from homology"/>
<dbReference type="SUPFAM" id="SSF53850">
    <property type="entry name" value="Periplasmic binding protein-like II"/>
    <property type="match status" value="1"/>
</dbReference>
<comment type="similarity">
    <text evidence="1">Belongs to the UPF0065 (bug) family.</text>
</comment>
<dbReference type="PANTHER" id="PTHR42928">
    <property type="entry name" value="TRICARBOXYLATE-BINDING PROTEIN"/>
    <property type="match status" value="1"/>
</dbReference>
<dbReference type="Proteomes" id="UP000183417">
    <property type="component" value="Unassembled WGS sequence"/>
</dbReference>
<dbReference type="AlphaFoldDB" id="A0A1H3ESW3"/>
<dbReference type="InterPro" id="IPR005064">
    <property type="entry name" value="BUG"/>
</dbReference>
<evidence type="ECO:0000313" key="3">
    <source>
        <dbReference type="EMBL" id="SDX81178.1"/>
    </source>
</evidence>
<dbReference type="GeneID" id="94695138"/>
<keyword evidence="2" id="KW-0732">Signal</keyword>
<keyword evidence="3" id="KW-0675">Receptor</keyword>
<evidence type="ECO:0000256" key="2">
    <source>
        <dbReference type="SAM" id="SignalP"/>
    </source>
</evidence>
<evidence type="ECO:0000313" key="4">
    <source>
        <dbReference type="Proteomes" id="UP000183417"/>
    </source>
</evidence>
<dbReference type="PIRSF" id="PIRSF017082">
    <property type="entry name" value="YflP"/>
    <property type="match status" value="1"/>
</dbReference>
<dbReference type="PANTHER" id="PTHR42928:SF5">
    <property type="entry name" value="BLR1237 PROTEIN"/>
    <property type="match status" value="1"/>
</dbReference>
<dbReference type="EMBL" id="FNPE01000001">
    <property type="protein sequence ID" value="SDX81178.1"/>
    <property type="molecule type" value="Genomic_DNA"/>
</dbReference>
<dbReference type="InterPro" id="IPR042100">
    <property type="entry name" value="Bug_dom1"/>
</dbReference>
<evidence type="ECO:0000256" key="1">
    <source>
        <dbReference type="ARBA" id="ARBA00006987"/>
    </source>
</evidence>
<gene>
    <name evidence="3" type="ORF">SAMN05421547_101328</name>
</gene>
<dbReference type="Pfam" id="PF03401">
    <property type="entry name" value="TctC"/>
    <property type="match status" value="1"/>
</dbReference>
<feature type="chain" id="PRO_5010299950" evidence="2">
    <location>
        <begin position="34"/>
        <end position="339"/>
    </location>
</feature>
<organism evidence="3 4">
    <name type="scientific">Delftia lacustris</name>
    <dbReference type="NCBI Taxonomy" id="558537"/>
    <lineage>
        <taxon>Bacteria</taxon>
        <taxon>Pseudomonadati</taxon>
        <taxon>Pseudomonadota</taxon>
        <taxon>Betaproteobacteria</taxon>
        <taxon>Burkholderiales</taxon>
        <taxon>Comamonadaceae</taxon>
        <taxon>Delftia</taxon>
    </lineage>
</organism>
<dbReference type="CDD" id="cd07012">
    <property type="entry name" value="PBP2_Bug_TTT"/>
    <property type="match status" value="1"/>
</dbReference>
<dbReference type="RefSeq" id="WP_074920751.1">
    <property type="nucleotide sequence ID" value="NZ_CP141274.1"/>
</dbReference>
<dbReference type="Gene3D" id="3.40.190.10">
    <property type="entry name" value="Periplasmic binding protein-like II"/>
    <property type="match status" value="1"/>
</dbReference>
<feature type="signal peptide" evidence="2">
    <location>
        <begin position="1"/>
        <end position="33"/>
    </location>
</feature>
<dbReference type="Gene3D" id="3.40.190.150">
    <property type="entry name" value="Bordetella uptake gene, domain 1"/>
    <property type="match status" value="1"/>
</dbReference>
<accession>A0A1H3ESW3</accession>